<organism evidence="3 4">
    <name type="scientific">Azospirillum oryzae</name>
    <dbReference type="NCBI Taxonomy" id="286727"/>
    <lineage>
        <taxon>Bacteria</taxon>
        <taxon>Pseudomonadati</taxon>
        <taxon>Pseudomonadota</taxon>
        <taxon>Alphaproteobacteria</taxon>
        <taxon>Rhodospirillales</taxon>
        <taxon>Azospirillaceae</taxon>
        <taxon>Azospirillum</taxon>
    </lineage>
</organism>
<reference evidence="3 4" key="1">
    <citation type="submission" date="2017-04" db="EMBL/GenBank/DDBJ databases">
        <authorList>
            <person name="Afonso C.L."/>
            <person name="Miller P.J."/>
            <person name="Scott M.A."/>
            <person name="Spackman E."/>
            <person name="Goraichik I."/>
            <person name="Dimitrov K.M."/>
            <person name="Suarez D.L."/>
            <person name="Swayne D.E."/>
        </authorList>
    </citation>
    <scope>NUCLEOTIDE SEQUENCE [LARGE SCALE GENOMIC DNA]</scope>
    <source>
        <strain evidence="3 4">A2P</strain>
    </source>
</reference>
<gene>
    <name evidence="3" type="ORF">SAMN02982917_2180</name>
</gene>
<protein>
    <submittedName>
        <fullName evidence="3">Relaxase/Mobilisation nuclease domain-containing protein</fullName>
    </submittedName>
</protein>
<dbReference type="RefSeq" id="WP_085085110.1">
    <property type="nucleotide sequence ID" value="NZ_FXAK01000004.1"/>
</dbReference>
<evidence type="ECO:0000313" key="4">
    <source>
        <dbReference type="Proteomes" id="UP000192936"/>
    </source>
</evidence>
<feature type="compositionally biased region" description="Basic and acidic residues" evidence="1">
    <location>
        <begin position="223"/>
        <end position="234"/>
    </location>
</feature>
<dbReference type="EMBL" id="FXAK01000004">
    <property type="protein sequence ID" value="SMF43058.1"/>
    <property type="molecule type" value="Genomic_DNA"/>
</dbReference>
<evidence type="ECO:0000256" key="1">
    <source>
        <dbReference type="SAM" id="MobiDB-lite"/>
    </source>
</evidence>
<dbReference type="OrthoDB" id="9809969at2"/>
<dbReference type="STRING" id="286727.SAMN02982917_2180"/>
<feature type="region of interest" description="Disordered" evidence="1">
    <location>
        <begin position="207"/>
        <end position="298"/>
    </location>
</feature>
<evidence type="ECO:0000313" key="3">
    <source>
        <dbReference type="EMBL" id="SMF43058.1"/>
    </source>
</evidence>
<dbReference type="Proteomes" id="UP000192936">
    <property type="component" value="Unassembled WGS sequence"/>
</dbReference>
<feature type="region of interest" description="Disordered" evidence="1">
    <location>
        <begin position="1"/>
        <end position="44"/>
    </location>
</feature>
<proteinExistence type="predicted"/>
<name>A0A1X7EZM9_9PROT</name>
<dbReference type="AlphaFoldDB" id="A0A1X7EZM9"/>
<evidence type="ECO:0000259" key="2">
    <source>
        <dbReference type="Pfam" id="PF03432"/>
    </source>
</evidence>
<feature type="domain" description="MobA/VirD2-like nuclease" evidence="2">
    <location>
        <begin position="113"/>
        <end position="192"/>
    </location>
</feature>
<accession>A0A1X7EZM9</accession>
<feature type="compositionally biased region" description="Basic and acidic residues" evidence="1">
    <location>
        <begin position="14"/>
        <end position="25"/>
    </location>
</feature>
<dbReference type="Pfam" id="PF03432">
    <property type="entry name" value="Relaxase"/>
    <property type="match status" value="1"/>
</dbReference>
<sequence>MSDDDVWRLPPTQHGRDIRLGRDRAPPSLPSGAKARPGGGATKTPEAVVKLTGRARGVAGHLLAQFDYITRNGTLPAETHDGERITERARLLALHDDWLLANAVDGRGRDAANAAQSVALTLSMPPGTPPDRVEAAARRWAHDTFAGTHDWVMVRHDDTEHPHVHIAVRAVGADGRRLAPGPADLQRWRERFARELRRLGVEAEATPRVARGRLRHANPPTAHEARQHDAEPHAADTGANAPLAEESRDRGGQRGLATVPRNTQDGERGSVPRFPTPSGDTHRLGGPEPTRSRPRGRG</sequence>
<dbReference type="InterPro" id="IPR005094">
    <property type="entry name" value="Endonuclease_MobA/VirD2"/>
</dbReference>